<dbReference type="PANTHER" id="PTHR20855:SF3">
    <property type="entry name" value="LD03007P"/>
    <property type="match status" value="1"/>
</dbReference>
<feature type="binding site" evidence="7">
    <location>
        <position position="206"/>
    </location>
    <ligand>
        <name>Zn(2+)</name>
        <dbReference type="ChEBI" id="CHEBI:29105"/>
    </ligand>
</feature>
<comment type="caution">
    <text evidence="9">The sequence shown here is derived from an EMBL/GenBank/DDBJ whole genome shotgun (WGS) entry which is preliminary data.</text>
</comment>
<dbReference type="InterPro" id="IPR004254">
    <property type="entry name" value="AdipoR/HlyIII-related"/>
</dbReference>
<evidence type="ECO:0000256" key="6">
    <source>
        <dbReference type="ARBA" id="ARBA00023136"/>
    </source>
</evidence>
<evidence type="ECO:0000256" key="1">
    <source>
        <dbReference type="ARBA" id="ARBA00004651"/>
    </source>
</evidence>
<evidence type="ECO:0000256" key="7">
    <source>
        <dbReference type="PIRSR" id="PIRSR604254-1"/>
    </source>
</evidence>
<comment type="subcellular location">
    <subcellularLocation>
        <location evidence="1">Cell membrane</location>
        <topology evidence="1">Multi-pass membrane protein</topology>
    </subcellularLocation>
</comment>
<dbReference type="EMBL" id="JAKUML010000013">
    <property type="protein sequence ID" value="MCJ8147019.1"/>
    <property type="molecule type" value="Genomic_DNA"/>
</dbReference>
<evidence type="ECO:0000256" key="8">
    <source>
        <dbReference type="SAM" id="Phobius"/>
    </source>
</evidence>
<dbReference type="Proteomes" id="UP001139701">
    <property type="component" value="Unassembled WGS sequence"/>
</dbReference>
<evidence type="ECO:0000313" key="9">
    <source>
        <dbReference type="EMBL" id="MCJ8147019.1"/>
    </source>
</evidence>
<name>A0A9X1WXM5_9GAMM</name>
<evidence type="ECO:0000256" key="3">
    <source>
        <dbReference type="ARBA" id="ARBA00022475"/>
    </source>
</evidence>
<accession>A0A9X1WXM5</accession>
<keyword evidence="10" id="KW-1185">Reference proteome</keyword>
<keyword evidence="7" id="KW-0479">Metal-binding</keyword>
<reference evidence="9" key="1">
    <citation type="submission" date="2022-02" db="EMBL/GenBank/DDBJ databases">
        <title>Acinetobacter A3.8 sp. nov., isolated from Sediment (Zhairuo Island).</title>
        <authorList>
            <person name="Zheng K."/>
        </authorList>
    </citation>
    <scope>NUCLEOTIDE SEQUENCE</scope>
    <source>
        <strain evidence="9">A3.8</strain>
    </source>
</reference>
<protein>
    <submittedName>
        <fullName evidence="9">Hemolysin III family protein</fullName>
    </submittedName>
</protein>
<keyword evidence="5 8" id="KW-1133">Transmembrane helix</keyword>
<keyword evidence="7" id="KW-0862">Zinc</keyword>
<dbReference type="GO" id="GO:0005886">
    <property type="term" value="C:plasma membrane"/>
    <property type="evidence" value="ECO:0007669"/>
    <property type="project" value="UniProtKB-SubCell"/>
</dbReference>
<comment type="similarity">
    <text evidence="2">Belongs to the UPF0073 (Hly-III) family.</text>
</comment>
<feature type="transmembrane region" description="Helical" evidence="8">
    <location>
        <begin position="174"/>
        <end position="198"/>
    </location>
</feature>
<feature type="transmembrane region" description="Helical" evidence="8">
    <location>
        <begin position="64"/>
        <end position="83"/>
    </location>
</feature>
<dbReference type="Pfam" id="PF03006">
    <property type="entry name" value="HlyIII"/>
    <property type="match status" value="1"/>
</dbReference>
<dbReference type="GO" id="GO:0140911">
    <property type="term" value="F:pore-forming activity"/>
    <property type="evidence" value="ECO:0007669"/>
    <property type="project" value="InterPro"/>
</dbReference>
<evidence type="ECO:0000256" key="4">
    <source>
        <dbReference type="ARBA" id="ARBA00022692"/>
    </source>
</evidence>
<feature type="transmembrane region" description="Helical" evidence="8">
    <location>
        <begin position="39"/>
        <end position="58"/>
    </location>
</feature>
<proteinExistence type="inferred from homology"/>
<organism evidence="9 10">
    <name type="scientific">Acinetobacter sedimenti</name>
    <dbReference type="NCBI Taxonomy" id="2919922"/>
    <lineage>
        <taxon>Bacteria</taxon>
        <taxon>Pseudomonadati</taxon>
        <taxon>Pseudomonadota</taxon>
        <taxon>Gammaproteobacteria</taxon>
        <taxon>Moraxellales</taxon>
        <taxon>Moraxellaceae</taxon>
        <taxon>Acinetobacter</taxon>
    </lineage>
</organism>
<dbReference type="AlphaFoldDB" id="A0A9X1WXM5"/>
<feature type="transmembrane region" description="Helical" evidence="8">
    <location>
        <begin position="126"/>
        <end position="144"/>
    </location>
</feature>
<evidence type="ECO:0000256" key="2">
    <source>
        <dbReference type="ARBA" id="ARBA00008488"/>
    </source>
</evidence>
<feature type="transmembrane region" description="Helical" evidence="8">
    <location>
        <begin position="103"/>
        <end position="120"/>
    </location>
</feature>
<dbReference type="InterPro" id="IPR005744">
    <property type="entry name" value="Hy-lIII"/>
</dbReference>
<feature type="transmembrane region" description="Helical" evidence="8">
    <location>
        <begin position="207"/>
        <end position="227"/>
    </location>
</feature>
<sequence length="228" mass="25770">MPNNLDSLNHQSISTQDIVDEILDYHPHEERLNALTHGLAAFAAMIATVLLCIEAYALSLGAGFTMLVYGLSMVLLFSASTLYHGATTMERRAWLKKLDHTAIYYLIAGTYTPFLALYIPTPKAKILLVALWSIAFLGTLFKLYFIERFKALSLIAYLAMGWLAVFVIDDMRTYLSTLSLQLLILGGIFYTVGTIFYAMKKYTYTHVIWHLFVMLGALAHFFAVWVML</sequence>
<dbReference type="RefSeq" id="WP_241572306.1">
    <property type="nucleotide sequence ID" value="NZ_JAKUML010000013.1"/>
</dbReference>
<keyword evidence="6 8" id="KW-0472">Membrane</keyword>
<feature type="transmembrane region" description="Helical" evidence="8">
    <location>
        <begin position="151"/>
        <end position="168"/>
    </location>
</feature>
<keyword evidence="4 8" id="KW-0812">Transmembrane</keyword>
<keyword evidence="3" id="KW-1003">Cell membrane</keyword>
<feature type="binding site" evidence="7">
    <location>
        <position position="84"/>
    </location>
    <ligand>
        <name>Zn(2+)</name>
        <dbReference type="ChEBI" id="CHEBI:29105"/>
    </ligand>
</feature>
<dbReference type="NCBIfam" id="TIGR01065">
    <property type="entry name" value="hlyIII"/>
    <property type="match status" value="1"/>
</dbReference>
<feature type="binding site" evidence="7">
    <location>
        <position position="210"/>
    </location>
    <ligand>
        <name>Zn(2+)</name>
        <dbReference type="ChEBI" id="CHEBI:29105"/>
    </ligand>
</feature>
<dbReference type="PANTHER" id="PTHR20855">
    <property type="entry name" value="ADIPOR/PROGESTIN RECEPTOR-RELATED"/>
    <property type="match status" value="1"/>
</dbReference>
<gene>
    <name evidence="9" type="ORF">MKI79_08915</name>
</gene>
<dbReference type="GO" id="GO:0046872">
    <property type="term" value="F:metal ion binding"/>
    <property type="evidence" value="ECO:0007669"/>
    <property type="project" value="UniProtKB-KW"/>
</dbReference>
<evidence type="ECO:0000256" key="5">
    <source>
        <dbReference type="ARBA" id="ARBA00022989"/>
    </source>
</evidence>
<evidence type="ECO:0000313" key="10">
    <source>
        <dbReference type="Proteomes" id="UP001139701"/>
    </source>
</evidence>